<dbReference type="SUPFAM" id="SSF46785">
    <property type="entry name" value="Winged helix' DNA-binding domain"/>
    <property type="match status" value="1"/>
</dbReference>
<dbReference type="AlphaFoldDB" id="A0A832QDQ0"/>
<feature type="transmembrane region" description="Helical" evidence="1">
    <location>
        <begin position="12"/>
        <end position="32"/>
    </location>
</feature>
<comment type="caution">
    <text evidence="2">The sequence shown here is derived from an EMBL/GenBank/DDBJ whole genome shotgun (WGS) entry which is preliminary data.</text>
</comment>
<dbReference type="EMBL" id="DUTP01000005">
    <property type="protein sequence ID" value="HHX99531.1"/>
    <property type="molecule type" value="Genomic_DNA"/>
</dbReference>
<keyword evidence="1" id="KW-1133">Transmembrane helix</keyword>
<reference evidence="2 3" key="1">
    <citation type="journal article" date="2020" name="Biotechnol. Biofuels">
        <title>New insights from the biogas microbiome by comprehensive genome-resolved metagenomics of nearly 1600 species originating from multiple anaerobic digesters.</title>
        <authorList>
            <person name="Campanaro S."/>
            <person name="Treu L."/>
            <person name="Rodriguez-R L.M."/>
            <person name="Kovalovszki A."/>
            <person name="Ziels R.M."/>
            <person name="Maus I."/>
            <person name="Zhu X."/>
            <person name="Kougias P.G."/>
            <person name="Basile A."/>
            <person name="Luo G."/>
            <person name="Schluter A."/>
            <person name="Konstantinidis K.T."/>
            <person name="Angelidaki I."/>
        </authorList>
    </citation>
    <scope>NUCLEOTIDE SEQUENCE [LARGE SCALE GENOMIC DNA]</scope>
    <source>
        <strain evidence="2">AS05jafATM_89</strain>
    </source>
</reference>
<keyword evidence="1" id="KW-0812">Transmembrane</keyword>
<evidence type="ECO:0000313" key="3">
    <source>
        <dbReference type="Proteomes" id="UP000576550"/>
    </source>
</evidence>
<dbReference type="InterPro" id="IPR036390">
    <property type="entry name" value="WH_DNA-bd_sf"/>
</dbReference>
<evidence type="ECO:0008006" key="4">
    <source>
        <dbReference type="Google" id="ProtNLM"/>
    </source>
</evidence>
<gene>
    <name evidence="2" type="ORF">GX533_02550</name>
</gene>
<dbReference type="InterPro" id="IPR036388">
    <property type="entry name" value="WH-like_DNA-bd_sf"/>
</dbReference>
<protein>
    <recommendedName>
        <fullName evidence="4">DeoR family transcriptional regulator</fullName>
    </recommendedName>
</protein>
<evidence type="ECO:0000256" key="1">
    <source>
        <dbReference type="SAM" id="Phobius"/>
    </source>
</evidence>
<keyword evidence="1" id="KW-0472">Membrane</keyword>
<accession>A0A832QDQ0</accession>
<evidence type="ECO:0000313" key="2">
    <source>
        <dbReference type="EMBL" id="HHX99531.1"/>
    </source>
</evidence>
<name>A0A832QDQ0_9BACT</name>
<proteinExistence type="predicted"/>
<dbReference type="Gene3D" id="1.10.10.10">
    <property type="entry name" value="Winged helix-like DNA-binding domain superfamily/Winged helix DNA-binding domain"/>
    <property type="match status" value="1"/>
</dbReference>
<sequence>MEENEKNTSIWSVLFSILGFLFGAFLIYKVFVEKKELKKEKKEEKGEITPKAANDEVKKVEKIEKKIYPINERQYKILAKIKEKGEMIPSEIYALEPSVSTRTLRRDMDVLVKQGVVKQEGSTKSTKYTYIG</sequence>
<organism evidence="2 3">
    <name type="scientific">Candidatus Dojkabacteria bacterium</name>
    <dbReference type="NCBI Taxonomy" id="2099670"/>
    <lineage>
        <taxon>Bacteria</taxon>
        <taxon>Candidatus Dojkabacteria</taxon>
    </lineage>
</organism>
<dbReference type="Proteomes" id="UP000576550">
    <property type="component" value="Unassembled WGS sequence"/>
</dbReference>